<dbReference type="AlphaFoldDB" id="A0A0A3XYP8"/>
<dbReference type="RefSeq" id="WP_028155840.1">
    <property type="nucleotide sequence ID" value="NZ_CP081350.1"/>
</dbReference>
<dbReference type="Proteomes" id="UP000030377">
    <property type="component" value="Unassembled WGS sequence"/>
</dbReference>
<evidence type="ECO:0000313" key="1">
    <source>
        <dbReference type="EMBL" id="KGT78449.1"/>
    </source>
</evidence>
<dbReference type="EMBL" id="JRPN01000014">
    <property type="protein sequence ID" value="KGT78449.1"/>
    <property type="molecule type" value="Genomic_DNA"/>
</dbReference>
<sequence>MSSVGIQVLMLPLAGIHLAMTYYEVTGVLEIARALGNSYRLASSDPGSGALHGRFILDFCRTVVTVNNCVQ</sequence>
<proteinExistence type="predicted"/>
<gene>
    <name evidence="1" type="ORF">MA20_13570</name>
</gene>
<name>A0A0A3XYP8_BRAJP</name>
<organism evidence="1 2">
    <name type="scientific">Bradyrhizobium japonicum</name>
    <dbReference type="NCBI Taxonomy" id="375"/>
    <lineage>
        <taxon>Bacteria</taxon>
        <taxon>Pseudomonadati</taxon>
        <taxon>Pseudomonadota</taxon>
        <taxon>Alphaproteobacteria</taxon>
        <taxon>Hyphomicrobiales</taxon>
        <taxon>Nitrobacteraceae</taxon>
        <taxon>Bradyrhizobium</taxon>
    </lineage>
</organism>
<reference evidence="1 2" key="1">
    <citation type="submission" date="2014-09" db="EMBL/GenBank/DDBJ databases">
        <title>Draft genome of Bradyrhizobium japonicum Is-34.</title>
        <authorList>
            <person name="Tsurumaru H."/>
            <person name="Yamakawa T."/>
            <person name="Hashimoto S."/>
            <person name="Okizaki K."/>
            <person name="Kanesaki Y."/>
            <person name="Yoshikawa H."/>
            <person name="Yajima S."/>
        </authorList>
    </citation>
    <scope>NUCLEOTIDE SEQUENCE [LARGE SCALE GENOMIC DNA]</scope>
    <source>
        <strain evidence="1 2">Is-34</strain>
    </source>
</reference>
<protein>
    <submittedName>
        <fullName evidence="1">Uncharacterized protein</fullName>
    </submittedName>
</protein>
<comment type="caution">
    <text evidence="1">The sequence shown here is derived from an EMBL/GenBank/DDBJ whole genome shotgun (WGS) entry which is preliminary data.</text>
</comment>
<dbReference type="STRING" id="375.BKD09_RS32620"/>
<accession>A0A0A3XYP8</accession>
<evidence type="ECO:0000313" key="2">
    <source>
        <dbReference type="Proteomes" id="UP000030377"/>
    </source>
</evidence>